<keyword evidence="1" id="KW-0472">Membrane</keyword>
<dbReference type="AlphaFoldDB" id="A0A366LMU4"/>
<dbReference type="EMBL" id="QMEY01000025">
    <property type="protein sequence ID" value="RBQ15211.1"/>
    <property type="molecule type" value="Genomic_DNA"/>
</dbReference>
<proteinExistence type="predicted"/>
<reference evidence="2 3" key="1">
    <citation type="submission" date="2018-06" db="EMBL/GenBank/DDBJ databases">
        <title>Sphaerisporangium craniellae sp. nov., isolated from a marine sponge in the South China Sea.</title>
        <authorList>
            <person name="Li L."/>
        </authorList>
    </citation>
    <scope>NUCLEOTIDE SEQUENCE [LARGE SCALE GENOMIC DNA]</scope>
    <source>
        <strain evidence="2 3">LHW63015</strain>
    </source>
</reference>
<evidence type="ECO:0000313" key="3">
    <source>
        <dbReference type="Proteomes" id="UP000253303"/>
    </source>
</evidence>
<accession>A0A366LMU4</accession>
<dbReference type="InterPro" id="IPR009937">
    <property type="entry name" value="Phage_holin_3_6"/>
</dbReference>
<keyword evidence="1" id="KW-1133">Transmembrane helix</keyword>
<dbReference type="Pfam" id="PF07332">
    <property type="entry name" value="Phage_holin_3_6"/>
    <property type="match status" value="1"/>
</dbReference>
<sequence length="132" mass="13615">MTTVQQQQPTGELVKQAAQQVSDLMRAELRLAVAEIKDKGRSAGIGAGMISGAGVAALYGGAVLLAALVAALALALPVWAAALIVAVVLFIVAGVLGLLGRDRVNRASPPLPSQAMRTTRQDVAEIKARAHR</sequence>
<feature type="transmembrane region" description="Helical" evidence="1">
    <location>
        <begin position="47"/>
        <end position="72"/>
    </location>
</feature>
<dbReference type="Proteomes" id="UP000253303">
    <property type="component" value="Unassembled WGS sequence"/>
</dbReference>
<gene>
    <name evidence="2" type="ORF">DP939_37060</name>
</gene>
<protein>
    <submittedName>
        <fullName evidence="2">Phage holin family protein</fullName>
    </submittedName>
</protein>
<evidence type="ECO:0000256" key="1">
    <source>
        <dbReference type="SAM" id="Phobius"/>
    </source>
</evidence>
<keyword evidence="3" id="KW-1185">Reference proteome</keyword>
<evidence type="ECO:0000313" key="2">
    <source>
        <dbReference type="EMBL" id="RBQ15211.1"/>
    </source>
</evidence>
<comment type="caution">
    <text evidence="2">The sequence shown here is derived from an EMBL/GenBank/DDBJ whole genome shotgun (WGS) entry which is preliminary data.</text>
</comment>
<organism evidence="2 3">
    <name type="scientific">Spongiactinospora rosea</name>
    <dbReference type="NCBI Taxonomy" id="2248750"/>
    <lineage>
        <taxon>Bacteria</taxon>
        <taxon>Bacillati</taxon>
        <taxon>Actinomycetota</taxon>
        <taxon>Actinomycetes</taxon>
        <taxon>Streptosporangiales</taxon>
        <taxon>Streptosporangiaceae</taxon>
        <taxon>Spongiactinospora</taxon>
    </lineage>
</organism>
<name>A0A366LMU4_9ACTN</name>
<keyword evidence="1" id="KW-0812">Transmembrane</keyword>
<feature type="transmembrane region" description="Helical" evidence="1">
    <location>
        <begin position="78"/>
        <end position="99"/>
    </location>
</feature>
<dbReference type="RefSeq" id="WP_113985485.1">
    <property type="nucleotide sequence ID" value="NZ_QMEY01000025.1"/>
</dbReference>
<dbReference type="OrthoDB" id="3403110at2"/>